<dbReference type="GO" id="GO:0005829">
    <property type="term" value="C:cytosol"/>
    <property type="evidence" value="ECO:0007669"/>
    <property type="project" value="TreeGrafter"/>
</dbReference>
<dbReference type="RefSeq" id="WP_099520766.1">
    <property type="nucleotide sequence ID" value="NZ_CP016808.1"/>
</dbReference>
<protein>
    <submittedName>
        <fullName evidence="3">XRE family transcriptional regulator</fullName>
    </submittedName>
</protein>
<evidence type="ECO:0000313" key="3">
    <source>
        <dbReference type="EMBL" id="ANY69778.1"/>
    </source>
</evidence>
<dbReference type="PANTHER" id="PTHR46797">
    <property type="entry name" value="HTH-TYPE TRANSCRIPTIONAL REGULATOR"/>
    <property type="match status" value="1"/>
</dbReference>
<dbReference type="Gene3D" id="2.60.120.10">
    <property type="entry name" value="Jelly Rolls"/>
    <property type="match status" value="1"/>
</dbReference>
<dbReference type="InterPro" id="IPR013096">
    <property type="entry name" value="Cupin_2"/>
</dbReference>
<dbReference type="InterPro" id="IPR050807">
    <property type="entry name" value="TransReg_Diox_bact_type"/>
</dbReference>
<evidence type="ECO:0000259" key="2">
    <source>
        <dbReference type="PROSITE" id="PS50943"/>
    </source>
</evidence>
<proteinExistence type="predicted"/>
<dbReference type="EMBL" id="CP016808">
    <property type="protein sequence ID" value="ANY69778.1"/>
    <property type="molecule type" value="Genomic_DNA"/>
</dbReference>
<accession>A0A1B2DQ06</accession>
<keyword evidence="1" id="KW-0238">DNA-binding</keyword>
<evidence type="ECO:0000256" key="1">
    <source>
        <dbReference type="ARBA" id="ARBA00023125"/>
    </source>
</evidence>
<reference evidence="3" key="1">
    <citation type="submission" date="2016-08" db="EMBL/GenBank/DDBJ databases">
        <title>Complete Genome Seqeunce of Paenibacillus sp. BIHB 4019 from tea rhizoplane.</title>
        <authorList>
            <person name="Thakur R."/>
            <person name="Swarnkar M.K."/>
            <person name="Gulati A."/>
        </authorList>
    </citation>
    <scope>NUCLEOTIDE SEQUENCE [LARGE SCALE GENOMIC DNA]</scope>
    <source>
        <strain evidence="3">BIHB4019</strain>
    </source>
</reference>
<dbReference type="Pfam" id="PF01381">
    <property type="entry name" value="HTH_3"/>
    <property type="match status" value="1"/>
</dbReference>
<dbReference type="GO" id="GO:0003677">
    <property type="term" value="F:DNA binding"/>
    <property type="evidence" value="ECO:0007669"/>
    <property type="project" value="UniProtKB-KW"/>
</dbReference>
<dbReference type="Pfam" id="PF07883">
    <property type="entry name" value="Cupin_2"/>
    <property type="match status" value="1"/>
</dbReference>
<dbReference type="InterPro" id="IPR010982">
    <property type="entry name" value="Lambda_DNA-bd_dom_sf"/>
</dbReference>
<dbReference type="SUPFAM" id="SSF47413">
    <property type="entry name" value="lambda repressor-like DNA-binding domains"/>
    <property type="match status" value="1"/>
</dbReference>
<dbReference type="SMART" id="SM00530">
    <property type="entry name" value="HTH_XRE"/>
    <property type="match status" value="1"/>
</dbReference>
<dbReference type="InterPro" id="IPR001387">
    <property type="entry name" value="Cro/C1-type_HTH"/>
</dbReference>
<dbReference type="SUPFAM" id="SSF51182">
    <property type="entry name" value="RmlC-like cupins"/>
    <property type="match status" value="1"/>
</dbReference>
<feature type="domain" description="HTH cro/C1-type" evidence="2">
    <location>
        <begin position="7"/>
        <end position="61"/>
    </location>
</feature>
<dbReference type="CDD" id="cd02209">
    <property type="entry name" value="cupin_XRE_C"/>
    <property type="match status" value="1"/>
</dbReference>
<organism evidence="3">
    <name type="scientific">Paenibacillus sp. BIHB 4019</name>
    <dbReference type="NCBI Taxonomy" id="1870819"/>
    <lineage>
        <taxon>Bacteria</taxon>
        <taxon>Bacillati</taxon>
        <taxon>Bacillota</taxon>
        <taxon>Bacilli</taxon>
        <taxon>Bacillales</taxon>
        <taxon>Paenibacillaceae</taxon>
        <taxon>Paenibacillus</taxon>
    </lineage>
</organism>
<dbReference type="PANTHER" id="PTHR46797:SF1">
    <property type="entry name" value="METHYLPHOSPHONATE SYNTHASE"/>
    <property type="match status" value="1"/>
</dbReference>
<dbReference type="PROSITE" id="PS50943">
    <property type="entry name" value="HTH_CROC1"/>
    <property type="match status" value="1"/>
</dbReference>
<dbReference type="Gene3D" id="1.10.260.40">
    <property type="entry name" value="lambda repressor-like DNA-binding domains"/>
    <property type="match status" value="1"/>
</dbReference>
<dbReference type="InterPro" id="IPR014710">
    <property type="entry name" value="RmlC-like_jellyroll"/>
</dbReference>
<dbReference type="GO" id="GO:0003700">
    <property type="term" value="F:DNA-binding transcription factor activity"/>
    <property type="evidence" value="ECO:0007669"/>
    <property type="project" value="TreeGrafter"/>
</dbReference>
<dbReference type="CDD" id="cd00093">
    <property type="entry name" value="HTH_XRE"/>
    <property type="match status" value="1"/>
</dbReference>
<dbReference type="InterPro" id="IPR011051">
    <property type="entry name" value="RmlC_Cupin_sf"/>
</dbReference>
<sequence>MSLGKRIRLIRMEQKRTQEEIAKQCGFTKSLLSKIENDLSAPPVATLMKIAGALGVRVSDLIEEQSANATVFNSSRQYSDKDSWLRTDRGYSFYAFASERRDKLVQPYLITARKGEVKPHGFSHEGEEFIYMISGEMTYKVGATEYSLHPGDTLYFNSLEEHLLCPVSDEVTYMAIFTQKSLEQ</sequence>
<gene>
    <name evidence="3" type="ORF">BBD42_27245</name>
</gene>
<name>A0A1B2DQ06_9BACL</name>
<dbReference type="AlphaFoldDB" id="A0A1B2DQ06"/>